<dbReference type="InterPro" id="IPR024709">
    <property type="entry name" value="FucosylTrfase_pln"/>
</dbReference>
<dbReference type="EMBL" id="SPHZ02000005">
    <property type="protein sequence ID" value="KAF0919399.1"/>
    <property type="molecule type" value="Genomic_DNA"/>
</dbReference>
<feature type="transmembrane region" description="Helical" evidence="2">
    <location>
        <begin position="76"/>
        <end position="97"/>
    </location>
</feature>
<comment type="caution">
    <text evidence="3">The sequence shown here is derived from an EMBL/GenBank/DDBJ whole genome shotgun (WGS) entry which is preliminary data.</text>
</comment>
<dbReference type="PANTHER" id="PTHR31288">
    <property type="entry name" value="O-FUCOSYLTRANSFERASE FAMILY PROTEIN"/>
    <property type="match status" value="1"/>
</dbReference>
<keyword evidence="2" id="KW-0472">Membrane</keyword>
<dbReference type="AlphaFoldDB" id="A0A6G1E3Q3"/>
<sequence length="186" mass="19527">MQNHAYNRLGSLGGGGGAVPSPPSSPRRGPGRRSSGKGGSARAGAGAGAAGAGRGGGVVRRAARVVLAALLRRQAVFLFAPLLYVAAMLLYMGSISLDSVPRIISRPAPGSLYRSPQLYARLRADMDADNATDALATVWRHAYKGGIWRPCVNNNTYDLPESNGYIYVEANGGLNQQRASVLTYLQ</sequence>
<name>A0A6G1E3Q3_9ORYZ</name>
<dbReference type="OrthoDB" id="694764at2759"/>
<gene>
    <name evidence="3" type="ORF">E2562_029345</name>
</gene>
<evidence type="ECO:0000256" key="2">
    <source>
        <dbReference type="SAM" id="Phobius"/>
    </source>
</evidence>
<reference evidence="3 4" key="1">
    <citation type="submission" date="2019-11" db="EMBL/GenBank/DDBJ databases">
        <title>Whole genome sequence of Oryza granulata.</title>
        <authorList>
            <person name="Li W."/>
        </authorList>
    </citation>
    <scope>NUCLEOTIDE SEQUENCE [LARGE SCALE GENOMIC DNA]</scope>
    <source>
        <strain evidence="4">cv. Menghai</strain>
        <tissue evidence="3">Leaf</tissue>
    </source>
</reference>
<keyword evidence="2" id="KW-0812">Transmembrane</keyword>
<evidence type="ECO:0000256" key="1">
    <source>
        <dbReference type="SAM" id="MobiDB-lite"/>
    </source>
</evidence>
<organism evidence="3 4">
    <name type="scientific">Oryza meyeriana var. granulata</name>
    <dbReference type="NCBI Taxonomy" id="110450"/>
    <lineage>
        <taxon>Eukaryota</taxon>
        <taxon>Viridiplantae</taxon>
        <taxon>Streptophyta</taxon>
        <taxon>Embryophyta</taxon>
        <taxon>Tracheophyta</taxon>
        <taxon>Spermatophyta</taxon>
        <taxon>Magnoliopsida</taxon>
        <taxon>Liliopsida</taxon>
        <taxon>Poales</taxon>
        <taxon>Poaceae</taxon>
        <taxon>BOP clade</taxon>
        <taxon>Oryzoideae</taxon>
        <taxon>Oryzeae</taxon>
        <taxon>Oryzinae</taxon>
        <taxon>Oryza</taxon>
        <taxon>Oryza meyeriana</taxon>
    </lineage>
</organism>
<protein>
    <submittedName>
        <fullName evidence="3">Uncharacterized protein</fullName>
    </submittedName>
</protein>
<keyword evidence="2" id="KW-1133">Transmembrane helix</keyword>
<proteinExistence type="predicted"/>
<feature type="region of interest" description="Disordered" evidence="1">
    <location>
        <begin position="1"/>
        <end position="55"/>
    </location>
</feature>
<evidence type="ECO:0000313" key="4">
    <source>
        <dbReference type="Proteomes" id="UP000479710"/>
    </source>
</evidence>
<accession>A0A6G1E3Q3</accession>
<keyword evidence="4" id="KW-1185">Reference proteome</keyword>
<dbReference type="PANTHER" id="PTHR31288:SF10">
    <property type="entry name" value="PROTEIN ESMERALDA 1"/>
    <property type="match status" value="1"/>
</dbReference>
<feature type="compositionally biased region" description="Gly residues" evidence="1">
    <location>
        <begin position="36"/>
        <end position="55"/>
    </location>
</feature>
<dbReference type="Proteomes" id="UP000479710">
    <property type="component" value="Unassembled WGS sequence"/>
</dbReference>
<evidence type="ECO:0000313" key="3">
    <source>
        <dbReference type="EMBL" id="KAF0919399.1"/>
    </source>
</evidence>